<dbReference type="PRINTS" id="PR00455">
    <property type="entry name" value="HTHTETR"/>
</dbReference>
<keyword evidence="1 2" id="KW-0238">DNA-binding</keyword>
<dbReference type="KEGG" id="ckr:CKR_0053"/>
<dbReference type="Pfam" id="PF00440">
    <property type="entry name" value="TetR_N"/>
    <property type="match status" value="1"/>
</dbReference>
<dbReference type="InterPro" id="IPR036271">
    <property type="entry name" value="Tet_transcr_reg_TetR-rel_C_sf"/>
</dbReference>
<dbReference type="Gene3D" id="1.10.357.10">
    <property type="entry name" value="Tetracycline Repressor, domain 2"/>
    <property type="match status" value="1"/>
</dbReference>
<proteinExistence type="predicted"/>
<dbReference type="SUPFAM" id="SSF48498">
    <property type="entry name" value="Tetracyclin repressor-like, C-terminal domain"/>
    <property type="match status" value="1"/>
</dbReference>
<dbReference type="PANTHER" id="PTHR30328:SF54">
    <property type="entry name" value="HTH-TYPE TRANSCRIPTIONAL REPRESSOR SCO4008"/>
    <property type="match status" value="1"/>
</dbReference>
<dbReference type="EMBL" id="AP009049">
    <property type="protein sequence ID" value="BAH05104.1"/>
    <property type="molecule type" value="Genomic_DNA"/>
</dbReference>
<dbReference type="PANTHER" id="PTHR30328">
    <property type="entry name" value="TRANSCRIPTIONAL REPRESSOR"/>
    <property type="match status" value="1"/>
</dbReference>
<protein>
    <recommendedName>
        <fullName evidence="3">HTH tetR-type domain-containing protein</fullName>
    </recommendedName>
</protein>
<sequence length="237" mass="26889">MLKFLILLTETVNCVIMLLTVSVNNIYEVSLLEKFLSLPIEKQNIIIDAALTCFGTNGYKKASISDIAAAAGISKALVFHYFSTKKALYLYLIDLCTRIILNELYEKFDNAVTDFFDRIKLAASIEISVMKKHPAILSFLDSVYFENDDEVKANIKAILANSESESLRSKIAFEGTDISKFKDDIDPNLVMKILNKLVDGYLSKMPTKARIDLDALCEEIDECINLFKKNFYKEKYL</sequence>
<organism evidence="4 5">
    <name type="scientific">Clostridium kluyveri (strain NBRC 12016)</name>
    <dbReference type="NCBI Taxonomy" id="583346"/>
    <lineage>
        <taxon>Bacteria</taxon>
        <taxon>Bacillati</taxon>
        <taxon>Bacillota</taxon>
        <taxon>Clostridia</taxon>
        <taxon>Eubacteriales</taxon>
        <taxon>Clostridiaceae</taxon>
        <taxon>Clostridium</taxon>
    </lineage>
</organism>
<dbReference type="Gene3D" id="1.10.10.60">
    <property type="entry name" value="Homeodomain-like"/>
    <property type="match status" value="1"/>
</dbReference>
<evidence type="ECO:0000256" key="1">
    <source>
        <dbReference type="ARBA" id="ARBA00023125"/>
    </source>
</evidence>
<name>B9DXX9_CLOK1</name>
<feature type="DNA-binding region" description="H-T-H motif" evidence="2">
    <location>
        <begin position="63"/>
        <end position="82"/>
    </location>
</feature>
<dbReference type="GO" id="GO:0006355">
    <property type="term" value="P:regulation of DNA-templated transcription"/>
    <property type="evidence" value="ECO:0007669"/>
    <property type="project" value="UniProtKB-ARBA"/>
</dbReference>
<dbReference type="InterPro" id="IPR009057">
    <property type="entry name" value="Homeodomain-like_sf"/>
</dbReference>
<dbReference type="PROSITE" id="PS01081">
    <property type="entry name" value="HTH_TETR_1"/>
    <property type="match status" value="1"/>
</dbReference>
<evidence type="ECO:0000313" key="4">
    <source>
        <dbReference type="EMBL" id="BAH05104.1"/>
    </source>
</evidence>
<dbReference type="PROSITE" id="PS50977">
    <property type="entry name" value="HTH_TETR_2"/>
    <property type="match status" value="1"/>
</dbReference>
<reference evidence="5" key="1">
    <citation type="submission" date="2005-09" db="EMBL/GenBank/DDBJ databases">
        <title>Complete genome sequence of Clostridium kluyveri and comparative genomics of Clostridia species.</title>
        <authorList>
            <person name="Inui M."/>
            <person name="Nonaka H."/>
            <person name="Shinoda Y."/>
            <person name="Ikenaga Y."/>
            <person name="Abe M."/>
            <person name="Naito K."/>
            <person name="Vertes A.A."/>
            <person name="Yukawa H."/>
        </authorList>
    </citation>
    <scope>NUCLEOTIDE SEQUENCE [LARGE SCALE GENOMIC DNA]</scope>
    <source>
        <strain evidence="5">NBRC 12016</strain>
    </source>
</reference>
<evidence type="ECO:0000256" key="2">
    <source>
        <dbReference type="PROSITE-ProRule" id="PRU00335"/>
    </source>
</evidence>
<dbReference type="GO" id="GO:0003677">
    <property type="term" value="F:DNA binding"/>
    <property type="evidence" value="ECO:0007669"/>
    <property type="project" value="UniProtKB-UniRule"/>
</dbReference>
<accession>B9DXX9</accession>
<dbReference type="SUPFAM" id="SSF46689">
    <property type="entry name" value="Homeodomain-like"/>
    <property type="match status" value="1"/>
</dbReference>
<dbReference type="Proteomes" id="UP000007969">
    <property type="component" value="Chromosome"/>
</dbReference>
<dbReference type="AlphaFoldDB" id="B9DXX9"/>
<dbReference type="InterPro" id="IPR023772">
    <property type="entry name" value="DNA-bd_HTH_TetR-type_CS"/>
</dbReference>
<dbReference type="InterPro" id="IPR050109">
    <property type="entry name" value="HTH-type_TetR-like_transc_reg"/>
</dbReference>
<feature type="domain" description="HTH tetR-type" evidence="3">
    <location>
        <begin position="40"/>
        <end position="100"/>
    </location>
</feature>
<gene>
    <name evidence="4" type="ordered locus">CKR_0053</name>
</gene>
<dbReference type="InterPro" id="IPR001647">
    <property type="entry name" value="HTH_TetR"/>
</dbReference>
<evidence type="ECO:0000259" key="3">
    <source>
        <dbReference type="PROSITE" id="PS50977"/>
    </source>
</evidence>
<evidence type="ECO:0000313" key="5">
    <source>
        <dbReference type="Proteomes" id="UP000007969"/>
    </source>
</evidence>
<dbReference type="HOGENOM" id="CLU_069356_45_0_9"/>